<evidence type="ECO:0000313" key="1">
    <source>
        <dbReference type="EMBL" id="OLN96208.1"/>
    </source>
</evidence>
<reference evidence="1 2" key="1">
    <citation type="submission" date="2016-11" db="EMBL/GenBank/DDBJ databases">
        <title>Draft Genome Assembly of Colletotrichum chlorophyti a pathogen of herbaceous plants.</title>
        <authorList>
            <person name="Gan P."/>
            <person name="Narusaka M."/>
            <person name="Tsushima A."/>
            <person name="Narusaka Y."/>
            <person name="Takano Y."/>
            <person name="Shirasu K."/>
        </authorList>
    </citation>
    <scope>NUCLEOTIDE SEQUENCE [LARGE SCALE GENOMIC DNA]</scope>
    <source>
        <strain evidence="1 2">NTL11</strain>
    </source>
</reference>
<dbReference type="AlphaFoldDB" id="A0A1Q8S420"/>
<name>A0A1Q8S420_9PEZI</name>
<proteinExistence type="predicted"/>
<gene>
    <name evidence="1" type="ORF">CCHL11_07534</name>
</gene>
<evidence type="ECO:0000313" key="2">
    <source>
        <dbReference type="Proteomes" id="UP000186583"/>
    </source>
</evidence>
<dbReference type="Proteomes" id="UP000186583">
    <property type="component" value="Unassembled WGS sequence"/>
</dbReference>
<comment type="caution">
    <text evidence="1">The sequence shown here is derived from an EMBL/GenBank/DDBJ whole genome shotgun (WGS) entry which is preliminary data.</text>
</comment>
<keyword evidence="2" id="KW-1185">Reference proteome</keyword>
<protein>
    <submittedName>
        <fullName evidence="1">Uncharacterized protein</fullName>
    </submittedName>
</protein>
<organism evidence="1 2">
    <name type="scientific">Colletotrichum chlorophyti</name>
    <dbReference type="NCBI Taxonomy" id="708187"/>
    <lineage>
        <taxon>Eukaryota</taxon>
        <taxon>Fungi</taxon>
        <taxon>Dikarya</taxon>
        <taxon>Ascomycota</taxon>
        <taxon>Pezizomycotina</taxon>
        <taxon>Sordariomycetes</taxon>
        <taxon>Hypocreomycetidae</taxon>
        <taxon>Glomerellales</taxon>
        <taxon>Glomerellaceae</taxon>
        <taxon>Colletotrichum</taxon>
    </lineage>
</organism>
<dbReference type="EMBL" id="MPGH01000020">
    <property type="protein sequence ID" value="OLN96208.1"/>
    <property type="molecule type" value="Genomic_DNA"/>
</dbReference>
<accession>A0A1Q8S420</accession>
<dbReference type="OrthoDB" id="4848716at2759"/>
<sequence>MPGEPVLNTQASLMSLATASRFSMYFWHDILRRKKRF</sequence>